<reference evidence="2 3" key="1">
    <citation type="submission" date="2019-08" db="EMBL/GenBank/DDBJ databases">
        <title>Marinobacter ZYF650 sp. nov., a marine bacterium isolated from seawater of the Mariana trench.</title>
        <authorList>
            <person name="Ahmad W."/>
        </authorList>
    </citation>
    <scope>NUCLEOTIDE SEQUENCE [LARGE SCALE GENOMIC DNA]</scope>
    <source>
        <strain evidence="2 3">ZYF650</strain>
    </source>
</reference>
<comment type="caution">
    <text evidence="2">The sequence shown here is derived from an EMBL/GenBank/DDBJ whole genome shotgun (WGS) entry which is preliminary data.</text>
</comment>
<evidence type="ECO:0000256" key="1">
    <source>
        <dbReference type="SAM" id="SignalP"/>
    </source>
</evidence>
<gene>
    <name evidence="2" type="ORF">FWJ25_09255</name>
</gene>
<proteinExistence type="predicted"/>
<dbReference type="Proteomes" id="UP000323161">
    <property type="component" value="Unassembled WGS sequence"/>
</dbReference>
<protein>
    <recommendedName>
        <fullName evidence="4">DUF3613 domain-containing protein</fullName>
    </recommendedName>
</protein>
<sequence length="93" mass="10087">MNRYYILFTAVLTGAAPAMAADAYDSGFSSGVIEPVEAPHSSKVQEKLAQQARSPAPEKGELALELYVDSQARIAETFRRPVPDQMTEDTLGN</sequence>
<dbReference type="RefSeq" id="WP_149599974.1">
    <property type="nucleotide sequence ID" value="NZ_VTUU01000003.1"/>
</dbReference>
<evidence type="ECO:0000313" key="3">
    <source>
        <dbReference type="Proteomes" id="UP000323161"/>
    </source>
</evidence>
<feature type="chain" id="PRO_5023144902" description="DUF3613 domain-containing protein" evidence="1">
    <location>
        <begin position="21"/>
        <end position="93"/>
    </location>
</feature>
<evidence type="ECO:0000313" key="2">
    <source>
        <dbReference type="EMBL" id="KAA1174409.1"/>
    </source>
</evidence>
<organism evidence="2 3">
    <name type="scientific">Marinobacter salinexigens</name>
    <dbReference type="NCBI Taxonomy" id="2919747"/>
    <lineage>
        <taxon>Bacteria</taxon>
        <taxon>Pseudomonadati</taxon>
        <taxon>Pseudomonadota</taxon>
        <taxon>Gammaproteobacteria</taxon>
        <taxon>Pseudomonadales</taxon>
        <taxon>Marinobacteraceae</taxon>
        <taxon>Marinobacter</taxon>
    </lineage>
</organism>
<dbReference type="EMBL" id="VTUU01000003">
    <property type="protein sequence ID" value="KAA1174409.1"/>
    <property type="molecule type" value="Genomic_DNA"/>
</dbReference>
<keyword evidence="3" id="KW-1185">Reference proteome</keyword>
<accession>A0A5B0VKF7</accession>
<name>A0A5B0VKF7_9GAMM</name>
<feature type="signal peptide" evidence="1">
    <location>
        <begin position="1"/>
        <end position="20"/>
    </location>
</feature>
<dbReference type="AlphaFoldDB" id="A0A5B0VKF7"/>
<evidence type="ECO:0008006" key="4">
    <source>
        <dbReference type="Google" id="ProtNLM"/>
    </source>
</evidence>
<keyword evidence="1" id="KW-0732">Signal</keyword>